<dbReference type="EMBL" id="JAEHOE010000136">
    <property type="protein sequence ID" value="KAG2485102.1"/>
    <property type="molecule type" value="Genomic_DNA"/>
</dbReference>
<dbReference type="Proteomes" id="UP000612055">
    <property type="component" value="Unassembled WGS sequence"/>
</dbReference>
<name>A0A835XI38_9CHLO</name>
<dbReference type="AlphaFoldDB" id="A0A835XI38"/>
<comment type="caution">
    <text evidence="2">The sequence shown here is derived from an EMBL/GenBank/DDBJ whole genome shotgun (WGS) entry which is preliminary data.</text>
</comment>
<dbReference type="OrthoDB" id="538634at2759"/>
<organism evidence="2 3">
    <name type="scientific">Edaphochlamys debaryana</name>
    <dbReference type="NCBI Taxonomy" id="47281"/>
    <lineage>
        <taxon>Eukaryota</taxon>
        <taxon>Viridiplantae</taxon>
        <taxon>Chlorophyta</taxon>
        <taxon>core chlorophytes</taxon>
        <taxon>Chlorophyceae</taxon>
        <taxon>CS clade</taxon>
        <taxon>Chlamydomonadales</taxon>
        <taxon>Chlamydomonadales incertae sedis</taxon>
        <taxon>Edaphochlamys</taxon>
    </lineage>
</organism>
<sequence>QCLCFGHDQPQVRLDATNAAGVRIGDKVVYIHNDLTGASVPRLVVANHLERGVWFRNTSGVDRYGARWDMPNLVTTLDHIDGPAGARLSGRSEVSHEDCDIDGKATTIEFPITPDIVQCPYDNGFRQYVRITDEMYTSDAGACEPFHYGNKVFGTEGDSFVRNTFELSLECCQCEHILPPAAPRPPVRPPNPPRHPATPEPPSTPSRPPRPPHPPRPPSPPKAPRSPRLRAT</sequence>
<reference evidence="2" key="1">
    <citation type="journal article" date="2020" name="bioRxiv">
        <title>Comparative genomics of Chlamydomonas.</title>
        <authorList>
            <person name="Craig R.J."/>
            <person name="Hasan A.R."/>
            <person name="Ness R.W."/>
            <person name="Keightley P.D."/>
        </authorList>
    </citation>
    <scope>NUCLEOTIDE SEQUENCE</scope>
    <source>
        <strain evidence="2">CCAP 11/70</strain>
    </source>
</reference>
<gene>
    <name evidence="2" type="ORF">HYH03_016198</name>
</gene>
<evidence type="ECO:0000256" key="1">
    <source>
        <dbReference type="SAM" id="MobiDB-lite"/>
    </source>
</evidence>
<feature type="region of interest" description="Disordered" evidence="1">
    <location>
        <begin position="181"/>
        <end position="232"/>
    </location>
</feature>
<feature type="compositionally biased region" description="Pro residues" evidence="1">
    <location>
        <begin position="181"/>
        <end position="224"/>
    </location>
</feature>
<feature type="non-terminal residue" evidence="2">
    <location>
        <position position="232"/>
    </location>
</feature>
<evidence type="ECO:0000313" key="2">
    <source>
        <dbReference type="EMBL" id="KAG2485102.1"/>
    </source>
</evidence>
<protein>
    <submittedName>
        <fullName evidence="2">Uncharacterized protein</fullName>
    </submittedName>
</protein>
<proteinExistence type="predicted"/>
<keyword evidence="3" id="KW-1185">Reference proteome</keyword>
<evidence type="ECO:0000313" key="3">
    <source>
        <dbReference type="Proteomes" id="UP000612055"/>
    </source>
</evidence>
<accession>A0A835XI38</accession>